<evidence type="ECO:0008006" key="3">
    <source>
        <dbReference type="Google" id="ProtNLM"/>
    </source>
</evidence>
<organism evidence="1 2">
    <name type="scientific">Paraherbaspirillum soli</name>
    <dbReference type="NCBI Taxonomy" id="631222"/>
    <lineage>
        <taxon>Bacteria</taxon>
        <taxon>Pseudomonadati</taxon>
        <taxon>Pseudomonadota</taxon>
        <taxon>Betaproteobacteria</taxon>
        <taxon>Burkholderiales</taxon>
        <taxon>Oxalobacteraceae</taxon>
        <taxon>Paraherbaspirillum</taxon>
    </lineage>
</organism>
<accession>A0ABW0MCN1</accession>
<dbReference type="RefSeq" id="WP_378997836.1">
    <property type="nucleotide sequence ID" value="NZ_JBHSMT010000023.1"/>
</dbReference>
<evidence type="ECO:0000313" key="1">
    <source>
        <dbReference type="EMBL" id="MFC5474726.1"/>
    </source>
</evidence>
<keyword evidence="2" id="KW-1185">Reference proteome</keyword>
<name>A0ABW0MCN1_9BURK</name>
<reference evidence="2" key="1">
    <citation type="journal article" date="2019" name="Int. J. Syst. Evol. Microbiol.">
        <title>The Global Catalogue of Microorganisms (GCM) 10K type strain sequencing project: providing services to taxonomists for standard genome sequencing and annotation.</title>
        <authorList>
            <consortium name="The Broad Institute Genomics Platform"/>
            <consortium name="The Broad Institute Genome Sequencing Center for Infectious Disease"/>
            <person name="Wu L."/>
            <person name="Ma J."/>
        </authorList>
    </citation>
    <scope>NUCLEOTIDE SEQUENCE [LARGE SCALE GENOMIC DNA]</scope>
    <source>
        <strain evidence="2">JCM 17066</strain>
    </source>
</reference>
<protein>
    <recommendedName>
        <fullName evidence="3">CdiI immunity protein domain-containing protein</fullName>
    </recommendedName>
</protein>
<gene>
    <name evidence="1" type="ORF">ACFPM8_12250</name>
</gene>
<dbReference type="EMBL" id="JBHSMT010000023">
    <property type="protein sequence ID" value="MFC5474726.1"/>
    <property type="molecule type" value="Genomic_DNA"/>
</dbReference>
<proteinExistence type="predicted"/>
<sequence length="94" mass="10761">MDIVVGDLISSLSEDKTRVLGKLVLNHQIEESRPWYDLVISYYFQNADAADFIREIDELLPNESALKFSETSSEMPVFEAKVILREAQKILQSL</sequence>
<evidence type="ECO:0000313" key="2">
    <source>
        <dbReference type="Proteomes" id="UP001596045"/>
    </source>
</evidence>
<dbReference type="Proteomes" id="UP001596045">
    <property type="component" value="Unassembled WGS sequence"/>
</dbReference>
<comment type="caution">
    <text evidence="1">The sequence shown here is derived from an EMBL/GenBank/DDBJ whole genome shotgun (WGS) entry which is preliminary data.</text>
</comment>